<reference evidence="2" key="2">
    <citation type="journal article" date="2021" name="PeerJ">
        <title>Extensive microbial diversity within the chicken gut microbiome revealed by metagenomics and culture.</title>
        <authorList>
            <person name="Gilroy R."/>
            <person name="Ravi A."/>
            <person name="Getino M."/>
            <person name="Pursley I."/>
            <person name="Horton D.L."/>
            <person name="Alikhan N.F."/>
            <person name="Baker D."/>
            <person name="Gharbi K."/>
            <person name="Hall N."/>
            <person name="Watson M."/>
            <person name="Adriaenssens E.M."/>
            <person name="Foster-Nyarko E."/>
            <person name="Jarju S."/>
            <person name="Secka A."/>
            <person name="Antonio M."/>
            <person name="Oren A."/>
            <person name="Chaudhuri R.R."/>
            <person name="La Ragione R."/>
            <person name="Hildebrand F."/>
            <person name="Pallen M.J."/>
        </authorList>
    </citation>
    <scope>NUCLEOTIDE SEQUENCE</scope>
    <source>
        <strain evidence="2">ChiHecec3B27-6122</strain>
    </source>
</reference>
<dbReference type="AlphaFoldDB" id="A0A9D1G725"/>
<evidence type="ECO:0000313" key="2">
    <source>
        <dbReference type="EMBL" id="HIS98378.1"/>
    </source>
</evidence>
<organism evidence="2 3">
    <name type="scientific">Candidatus Scatomorpha pullistercoris</name>
    <dbReference type="NCBI Taxonomy" id="2840929"/>
    <lineage>
        <taxon>Bacteria</taxon>
        <taxon>Bacillati</taxon>
        <taxon>Bacillota</taxon>
        <taxon>Clostridia</taxon>
        <taxon>Eubacteriales</taxon>
        <taxon>Candidatus Scatomorpha</taxon>
    </lineage>
</organism>
<gene>
    <name evidence="2" type="ORF">IAD42_10415</name>
</gene>
<keyword evidence="1" id="KW-1133">Transmembrane helix</keyword>
<feature type="transmembrane region" description="Helical" evidence="1">
    <location>
        <begin position="32"/>
        <end position="51"/>
    </location>
</feature>
<proteinExistence type="predicted"/>
<protein>
    <submittedName>
        <fullName evidence="2">DUF997 domain-containing protein</fullName>
    </submittedName>
</protein>
<keyword evidence="1" id="KW-0472">Membrane</keyword>
<evidence type="ECO:0000313" key="3">
    <source>
        <dbReference type="Proteomes" id="UP000886876"/>
    </source>
</evidence>
<feature type="transmembrane region" description="Helical" evidence="1">
    <location>
        <begin position="63"/>
        <end position="88"/>
    </location>
</feature>
<dbReference type="Proteomes" id="UP000886876">
    <property type="component" value="Unassembled WGS sequence"/>
</dbReference>
<dbReference type="EMBL" id="DVJS01000261">
    <property type="protein sequence ID" value="HIS98378.1"/>
    <property type="molecule type" value="Genomic_DNA"/>
</dbReference>
<comment type="caution">
    <text evidence="2">The sequence shown here is derived from an EMBL/GenBank/DDBJ whole genome shotgun (WGS) entry which is preliminary data.</text>
</comment>
<sequence>MNEKQSLESTDYDVNTAGAVDKRLEAGKKDAIFLHAIGWIFTIIATIWMYVFGCCDPSEMTYFLGMPLWISGAILIYLVMFVIGMIYVSRWEEFPLTARFKKNGGDKK</sequence>
<keyword evidence="1" id="KW-0812">Transmembrane</keyword>
<accession>A0A9D1G725</accession>
<reference evidence="2" key="1">
    <citation type="submission" date="2020-10" db="EMBL/GenBank/DDBJ databases">
        <authorList>
            <person name="Gilroy R."/>
        </authorList>
    </citation>
    <scope>NUCLEOTIDE SEQUENCE</scope>
    <source>
        <strain evidence="2">ChiHecec3B27-6122</strain>
    </source>
</reference>
<name>A0A9D1G725_9FIRM</name>
<evidence type="ECO:0000256" key="1">
    <source>
        <dbReference type="SAM" id="Phobius"/>
    </source>
</evidence>